<keyword evidence="3" id="KW-1185">Reference proteome</keyword>
<feature type="compositionally biased region" description="Polar residues" evidence="1">
    <location>
        <begin position="156"/>
        <end position="167"/>
    </location>
</feature>
<accession>A0A9P4NUV1</accession>
<feature type="compositionally biased region" description="Polar residues" evidence="1">
    <location>
        <begin position="409"/>
        <end position="418"/>
    </location>
</feature>
<gene>
    <name evidence="2" type="ORF">EJ08DRAFT_181889</name>
</gene>
<feature type="region of interest" description="Disordered" evidence="1">
    <location>
        <begin position="242"/>
        <end position="421"/>
    </location>
</feature>
<feature type="compositionally biased region" description="Polar residues" evidence="1">
    <location>
        <begin position="108"/>
        <end position="122"/>
    </location>
</feature>
<feature type="compositionally biased region" description="Polar residues" evidence="1">
    <location>
        <begin position="380"/>
        <end position="392"/>
    </location>
</feature>
<comment type="caution">
    <text evidence="2">The sequence shown here is derived from an EMBL/GenBank/DDBJ whole genome shotgun (WGS) entry which is preliminary data.</text>
</comment>
<feature type="compositionally biased region" description="Polar residues" evidence="1">
    <location>
        <begin position="287"/>
        <end position="309"/>
    </location>
</feature>
<name>A0A9P4NUV1_9PEZI</name>
<proteinExistence type="predicted"/>
<evidence type="ECO:0000313" key="3">
    <source>
        <dbReference type="Proteomes" id="UP000800235"/>
    </source>
</evidence>
<reference evidence="2" key="1">
    <citation type="journal article" date="2020" name="Stud. Mycol.">
        <title>101 Dothideomycetes genomes: a test case for predicting lifestyles and emergence of pathogens.</title>
        <authorList>
            <person name="Haridas S."/>
            <person name="Albert R."/>
            <person name="Binder M."/>
            <person name="Bloem J."/>
            <person name="Labutti K."/>
            <person name="Salamov A."/>
            <person name="Andreopoulos B."/>
            <person name="Baker S."/>
            <person name="Barry K."/>
            <person name="Bills G."/>
            <person name="Bluhm B."/>
            <person name="Cannon C."/>
            <person name="Castanera R."/>
            <person name="Culley D."/>
            <person name="Daum C."/>
            <person name="Ezra D."/>
            <person name="Gonzalez J."/>
            <person name="Henrissat B."/>
            <person name="Kuo A."/>
            <person name="Liang C."/>
            <person name="Lipzen A."/>
            <person name="Lutzoni F."/>
            <person name="Magnuson J."/>
            <person name="Mondo S."/>
            <person name="Nolan M."/>
            <person name="Ohm R."/>
            <person name="Pangilinan J."/>
            <person name="Park H.-J."/>
            <person name="Ramirez L."/>
            <person name="Alfaro M."/>
            <person name="Sun H."/>
            <person name="Tritt A."/>
            <person name="Yoshinaga Y."/>
            <person name="Zwiers L.-H."/>
            <person name="Turgeon B."/>
            <person name="Goodwin S."/>
            <person name="Spatafora J."/>
            <person name="Crous P."/>
            <person name="Grigoriev I."/>
        </authorList>
    </citation>
    <scope>NUCLEOTIDE SEQUENCE</scope>
    <source>
        <strain evidence="2">CBS 130266</strain>
    </source>
</reference>
<organism evidence="2 3">
    <name type="scientific">Tothia fuscella</name>
    <dbReference type="NCBI Taxonomy" id="1048955"/>
    <lineage>
        <taxon>Eukaryota</taxon>
        <taxon>Fungi</taxon>
        <taxon>Dikarya</taxon>
        <taxon>Ascomycota</taxon>
        <taxon>Pezizomycotina</taxon>
        <taxon>Dothideomycetes</taxon>
        <taxon>Pleosporomycetidae</taxon>
        <taxon>Venturiales</taxon>
        <taxon>Cylindrosympodiaceae</taxon>
        <taxon>Tothia</taxon>
    </lineage>
</organism>
<protein>
    <submittedName>
        <fullName evidence="2">Uncharacterized protein</fullName>
    </submittedName>
</protein>
<evidence type="ECO:0000256" key="1">
    <source>
        <dbReference type="SAM" id="MobiDB-lite"/>
    </source>
</evidence>
<dbReference type="Proteomes" id="UP000800235">
    <property type="component" value="Unassembled WGS sequence"/>
</dbReference>
<dbReference type="EMBL" id="MU007031">
    <property type="protein sequence ID" value="KAF2431591.1"/>
    <property type="molecule type" value="Genomic_DNA"/>
</dbReference>
<feature type="compositionally biased region" description="Polar residues" evidence="1">
    <location>
        <begin position="452"/>
        <end position="473"/>
    </location>
</feature>
<evidence type="ECO:0000313" key="2">
    <source>
        <dbReference type="EMBL" id="KAF2431591.1"/>
    </source>
</evidence>
<dbReference type="AlphaFoldDB" id="A0A9P4NUV1"/>
<feature type="compositionally biased region" description="Acidic residues" evidence="1">
    <location>
        <begin position="66"/>
        <end position="107"/>
    </location>
</feature>
<sequence length="533" mass="57287">MNCFGGSKPACGNYMHPAWECSDCREDEPLKLDDNLIKIWACSDCRVPPYDSNHTNQWYDPRYWGEDDDDDDEEEEEDGEPDDDQGDENNEAEDEDGANAREDEDEPANQSSKSHASGTATELHNVPSDDSSSLSSHDDEFEETEQVPASEHEQGPSDTKLQANNPMPATGPATERKNTTQQPQPLGPGRCRWCEDGTLAAAADDVLFPCSRCKTPVHHNAPCAGKAFDVTPQEEAEFLCWNCRPKPGSRDAANGATRKLDEDEDDDDQSGGHKKRKTGARKKDGKNTSAKSTPAQSLKTASKKGSTPGRSKHTGAVNGIDEPHEYEAEPLGQGPISLVNGPATEGAEGSSLSGRSRVGDSDIEIGRAGGIVDLTPMEDAQSNPSDSDTHSVPSPAYSDLTGSDAEYTLSDNGSASDNDSIDLNFRHEDMVLDRIVDSKPGAKNLAKHLVKKTSSSITSQEVGSKASSNEQGDSSSHSSISSDMGTPSPLNCGLKRDQMKSASVEELSLMAYRGPVFDSPFTALSRKDSFVVV</sequence>
<feature type="region of interest" description="Disordered" evidence="1">
    <location>
        <begin position="446"/>
        <end position="497"/>
    </location>
</feature>
<feature type="region of interest" description="Disordered" evidence="1">
    <location>
        <begin position="51"/>
        <end position="193"/>
    </location>
</feature>